<dbReference type="GO" id="GO:0020037">
    <property type="term" value="F:heme binding"/>
    <property type="evidence" value="ECO:0007669"/>
    <property type="project" value="InterPro"/>
</dbReference>
<evidence type="ECO:0000256" key="5">
    <source>
        <dbReference type="ARBA" id="ARBA00023004"/>
    </source>
</evidence>
<dbReference type="KEGG" id="palw:PSAL_020590"/>
<dbReference type="PRINTS" id="PR00463">
    <property type="entry name" value="EP450I"/>
</dbReference>
<dbReference type="InterPro" id="IPR002401">
    <property type="entry name" value="Cyt_P450_E_grp-I"/>
</dbReference>
<keyword evidence="3 7" id="KW-0479">Metal-binding</keyword>
<dbReference type="GO" id="GO:0005506">
    <property type="term" value="F:iron ion binding"/>
    <property type="evidence" value="ECO:0007669"/>
    <property type="project" value="InterPro"/>
</dbReference>
<dbReference type="EC" id="1.14.-.-" evidence="9"/>
<keyword evidence="4 8" id="KW-0560">Oxidoreductase</keyword>
<keyword evidence="2 7" id="KW-0349">Heme</keyword>
<dbReference type="EMBL" id="CP060436">
    <property type="protein sequence ID" value="QPM90818.1"/>
    <property type="molecule type" value="Genomic_DNA"/>
</dbReference>
<accession>A0A418SLG2</accession>
<organism evidence="9 10">
    <name type="scientific">Pseudooceanicola algae</name>
    <dbReference type="NCBI Taxonomy" id="1537215"/>
    <lineage>
        <taxon>Bacteria</taxon>
        <taxon>Pseudomonadati</taxon>
        <taxon>Pseudomonadota</taxon>
        <taxon>Alphaproteobacteria</taxon>
        <taxon>Rhodobacterales</taxon>
        <taxon>Paracoccaceae</taxon>
        <taxon>Pseudooceanicola</taxon>
    </lineage>
</organism>
<evidence type="ECO:0000256" key="4">
    <source>
        <dbReference type="ARBA" id="ARBA00023002"/>
    </source>
</evidence>
<evidence type="ECO:0000313" key="9">
    <source>
        <dbReference type="EMBL" id="QPM90818.1"/>
    </source>
</evidence>
<dbReference type="Proteomes" id="UP000283786">
    <property type="component" value="Chromosome"/>
</dbReference>
<comment type="similarity">
    <text evidence="1 8">Belongs to the cytochrome P450 family.</text>
</comment>
<dbReference type="InterPro" id="IPR017972">
    <property type="entry name" value="Cyt_P450_CS"/>
</dbReference>
<evidence type="ECO:0000256" key="6">
    <source>
        <dbReference type="ARBA" id="ARBA00023033"/>
    </source>
</evidence>
<dbReference type="GO" id="GO:0016705">
    <property type="term" value="F:oxidoreductase activity, acting on paired donors, with incorporation or reduction of molecular oxygen"/>
    <property type="evidence" value="ECO:0007669"/>
    <property type="project" value="InterPro"/>
</dbReference>
<keyword evidence="10" id="KW-1185">Reference proteome</keyword>
<evidence type="ECO:0000313" key="10">
    <source>
        <dbReference type="Proteomes" id="UP000283786"/>
    </source>
</evidence>
<dbReference type="PROSITE" id="PS00086">
    <property type="entry name" value="CYTOCHROME_P450"/>
    <property type="match status" value="1"/>
</dbReference>
<proteinExistence type="inferred from homology"/>
<protein>
    <submittedName>
        <fullName evidence="9">Cytochrome P450 132</fullName>
        <ecNumber evidence="9">1.14.-.-</ecNumber>
    </submittedName>
</protein>
<sequence>MSDKAAPHDAENDRPDASTVAGDMGDAPRLPVRVPLVTQPLGLLGSLRAARRNVLEILPELAVKQPIVSGRMGIRWHMVMDPEALRRVLIEKLDDYPKSDVTKNLLRPAIGESLFISEGAHWRWQRRAAAPVFSHRNVAGLGPVMTRAAEYACRRIAAQGTAPVNLADEMVRATYEVIADVTFSGGKAFDRDAVHRAIETYIAEAGRVSLFDILGLPGWIPRPGRLFSSRTLRQMKAVADDAIDSRRARDTPPGTPDLMDLLLAAEDPQTGRRMNDRELADNLLTFIVAGHETTALTLGWALYLCAFDPAIQKAAATEAIAVLQDRAATPADLDALPLTRQIIDETLRLYPPAGIISRSAQAPDRLCDRDIRPKDTIILPIYALHRNRLLWRDPDRFDPARFADRKTIPRFAYLPFGDGPRVCIGATFALQEAVILLATLLSRFRFSEIPGRSPNPVMILTLRAEGGVWLNVSPRH</sequence>
<dbReference type="InterPro" id="IPR036396">
    <property type="entry name" value="Cyt_P450_sf"/>
</dbReference>
<comment type="cofactor">
    <cofactor evidence="7">
        <name>heme</name>
        <dbReference type="ChEBI" id="CHEBI:30413"/>
    </cofactor>
</comment>
<dbReference type="InterPro" id="IPR001128">
    <property type="entry name" value="Cyt_P450"/>
</dbReference>
<dbReference type="PANTHER" id="PTHR24291">
    <property type="entry name" value="CYTOCHROME P450 FAMILY 4"/>
    <property type="match status" value="1"/>
</dbReference>
<dbReference type="AlphaFoldDB" id="A0A418SLG2"/>
<evidence type="ECO:0000256" key="3">
    <source>
        <dbReference type="ARBA" id="ARBA00022723"/>
    </source>
</evidence>
<keyword evidence="6 8" id="KW-0503">Monooxygenase</keyword>
<reference evidence="9 10" key="1">
    <citation type="submission" date="2020-08" db="EMBL/GenBank/DDBJ databases">
        <title>Genome sequence of Rhodobacteraceae bacterium Lw-13e.</title>
        <authorList>
            <person name="Poehlein A."/>
            <person name="Wolter L."/>
            <person name="Daniel R."/>
            <person name="Brinkhoff T."/>
        </authorList>
    </citation>
    <scope>NUCLEOTIDE SEQUENCE [LARGE SCALE GENOMIC DNA]</scope>
    <source>
        <strain evidence="9 10">Lw-13e</strain>
    </source>
</reference>
<dbReference type="GO" id="GO:0004497">
    <property type="term" value="F:monooxygenase activity"/>
    <property type="evidence" value="ECO:0007669"/>
    <property type="project" value="UniProtKB-KW"/>
</dbReference>
<evidence type="ECO:0000256" key="8">
    <source>
        <dbReference type="RuleBase" id="RU000461"/>
    </source>
</evidence>
<evidence type="ECO:0000256" key="2">
    <source>
        <dbReference type="ARBA" id="ARBA00022617"/>
    </source>
</evidence>
<dbReference type="SUPFAM" id="SSF48264">
    <property type="entry name" value="Cytochrome P450"/>
    <property type="match status" value="1"/>
</dbReference>
<dbReference type="InterPro" id="IPR050196">
    <property type="entry name" value="Cytochrome_P450_Monoox"/>
</dbReference>
<keyword evidence="5 7" id="KW-0408">Iron</keyword>
<evidence type="ECO:0000256" key="1">
    <source>
        <dbReference type="ARBA" id="ARBA00010617"/>
    </source>
</evidence>
<feature type="binding site" description="axial binding residue" evidence="7">
    <location>
        <position position="423"/>
    </location>
    <ligand>
        <name>heme</name>
        <dbReference type="ChEBI" id="CHEBI:30413"/>
    </ligand>
    <ligandPart>
        <name>Fe</name>
        <dbReference type="ChEBI" id="CHEBI:18248"/>
    </ligandPart>
</feature>
<dbReference type="PANTHER" id="PTHR24291:SF50">
    <property type="entry name" value="BIFUNCTIONAL ALBAFLAVENONE MONOOXYGENASE_TERPENE SYNTHASE"/>
    <property type="match status" value="1"/>
</dbReference>
<name>A0A418SLG2_9RHOB</name>
<dbReference type="PRINTS" id="PR00385">
    <property type="entry name" value="P450"/>
</dbReference>
<evidence type="ECO:0000256" key="7">
    <source>
        <dbReference type="PIRSR" id="PIRSR602401-1"/>
    </source>
</evidence>
<dbReference type="OrthoDB" id="9764248at2"/>
<gene>
    <name evidence="9" type="ORF">PSAL_020590</name>
</gene>
<dbReference type="Pfam" id="PF00067">
    <property type="entry name" value="p450"/>
    <property type="match status" value="1"/>
</dbReference>
<dbReference type="Gene3D" id="1.10.630.10">
    <property type="entry name" value="Cytochrome P450"/>
    <property type="match status" value="1"/>
</dbReference>